<accession>A0A3E0IA79</accession>
<protein>
    <recommendedName>
        <fullName evidence="4">DUF3017 family protein</fullName>
    </recommendedName>
</protein>
<keyword evidence="1" id="KW-0472">Membrane</keyword>
<feature type="transmembrane region" description="Helical" evidence="1">
    <location>
        <begin position="45"/>
        <end position="65"/>
    </location>
</feature>
<dbReference type="Pfam" id="PF11222">
    <property type="entry name" value="DUF3017"/>
    <property type="match status" value="1"/>
</dbReference>
<evidence type="ECO:0000313" key="3">
    <source>
        <dbReference type="Proteomes" id="UP000256269"/>
    </source>
</evidence>
<evidence type="ECO:0008006" key="4">
    <source>
        <dbReference type="Google" id="ProtNLM"/>
    </source>
</evidence>
<feature type="transmembrane region" description="Helical" evidence="1">
    <location>
        <begin position="20"/>
        <end position="39"/>
    </location>
</feature>
<keyword evidence="3" id="KW-1185">Reference proteome</keyword>
<comment type="caution">
    <text evidence="2">The sequence shown here is derived from an EMBL/GenBank/DDBJ whole genome shotgun (WGS) entry which is preliminary data.</text>
</comment>
<reference evidence="2 3" key="1">
    <citation type="submission" date="2018-08" db="EMBL/GenBank/DDBJ databases">
        <title>Genomic Encyclopedia of Archaeal and Bacterial Type Strains, Phase II (KMG-II): from individual species to whole genera.</title>
        <authorList>
            <person name="Goeker M."/>
        </authorList>
    </citation>
    <scope>NUCLEOTIDE SEQUENCE [LARGE SCALE GENOMIC DNA]</scope>
    <source>
        <strain evidence="2 3">DSM 45791</strain>
    </source>
</reference>
<organism evidence="2 3">
    <name type="scientific">Kutzneria buriramensis</name>
    <dbReference type="NCBI Taxonomy" id="1045776"/>
    <lineage>
        <taxon>Bacteria</taxon>
        <taxon>Bacillati</taxon>
        <taxon>Actinomycetota</taxon>
        <taxon>Actinomycetes</taxon>
        <taxon>Pseudonocardiales</taxon>
        <taxon>Pseudonocardiaceae</taxon>
        <taxon>Kutzneria</taxon>
    </lineage>
</organism>
<keyword evidence="1" id="KW-1133">Transmembrane helix</keyword>
<keyword evidence="1" id="KW-0812">Transmembrane</keyword>
<dbReference type="EMBL" id="QUNO01000001">
    <property type="protein sequence ID" value="REH55644.1"/>
    <property type="molecule type" value="Genomic_DNA"/>
</dbReference>
<dbReference type="InterPro" id="IPR021385">
    <property type="entry name" value="DUF3017"/>
</dbReference>
<evidence type="ECO:0000313" key="2">
    <source>
        <dbReference type="EMBL" id="REH55644.1"/>
    </source>
</evidence>
<proteinExistence type="predicted"/>
<sequence length="101" mass="10787">MITVTGRRRWTQEIGRYTPFGLVLAIAAAGIGLIFAYHWRIGSGLIGGSLLVAAALRVLLPERQLGLIALRGRFTDVILYGGLGFLVVLVAATIIGGPFDH</sequence>
<gene>
    <name evidence="2" type="ORF">BCF44_101670</name>
</gene>
<evidence type="ECO:0000256" key="1">
    <source>
        <dbReference type="SAM" id="Phobius"/>
    </source>
</evidence>
<dbReference type="Proteomes" id="UP000256269">
    <property type="component" value="Unassembled WGS sequence"/>
</dbReference>
<name>A0A3E0IA79_9PSEU</name>
<dbReference type="AlphaFoldDB" id="A0A3E0IA79"/>
<feature type="transmembrane region" description="Helical" evidence="1">
    <location>
        <begin position="77"/>
        <end position="99"/>
    </location>
</feature>